<evidence type="ECO:0000313" key="3">
    <source>
        <dbReference type="Proteomes" id="UP001287356"/>
    </source>
</evidence>
<feature type="signal peptide" evidence="1">
    <location>
        <begin position="1"/>
        <end position="22"/>
    </location>
</feature>
<reference evidence="2" key="2">
    <citation type="submission" date="2023-06" db="EMBL/GenBank/DDBJ databases">
        <authorList>
            <consortium name="Lawrence Berkeley National Laboratory"/>
            <person name="Haridas S."/>
            <person name="Hensen N."/>
            <person name="Bonometti L."/>
            <person name="Westerberg I."/>
            <person name="Brannstrom I.O."/>
            <person name="Guillou S."/>
            <person name="Cros-Aarteil S."/>
            <person name="Calhoun S."/>
            <person name="Kuo A."/>
            <person name="Mondo S."/>
            <person name="Pangilinan J."/>
            <person name="Riley R."/>
            <person name="Labutti K."/>
            <person name="Andreopoulos B."/>
            <person name="Lipzen A."/>
            <person name="Chen C."/>
            <person name="Yanf M."/>
            <person name="Daum C."/>
            <person name="Ng V."/>
            <person name="Clum A."/>
            <person name="Steindorff A."/>
            <person name="Ohm R."/>
            <person name="Martin F."/>
            <person name="Silar P."/>
            <person name="Natvig D."/>
            <person name="Lalanne C."/>
            <person name="Gautier V."/>
            <person name="Ament-Velasquez S.L."/>
            <person name="Kruys A."/>
            <person name="Hutchinson M.I."/>
            <person name="Powell A.J."/>
            <person name="Barry K."/>
            <person name="Miller A.N."/>
            <person name="Grigoriev I.V."/>
            <person name="Debuchy R."/>
            <person name="Gladieux P."/>
            <person name="Thoren M.H."/>
            <person name="Johannesson H."/>
        </authorList>
    </citation>
    <scope>NUCLEOTIDE SEQUENCE</scope>
    <source>
        <strain evidence="2">CBS 958.72</strain>
    </source>
</reference>
<feature type="chain" id="PRO_5042012621" description="Secreted protein" evidence="1">
    <location>
        <begin position="23"/>
        <end position="78"/>
    </location>
</feature>
<evidence type="ECO:0008006" key="4">
    <source>
        <dbReference type="Google" id="ProtNLM"/>
    </source>
</evidence>
<dbReference type="Proteomes" id="UP001287356">
    <property type="component" value="Unassembled WGS sequence"/>
</dbReference>
<keyword evidence="1" id="KW-0732">Signal</keyword>
<organism evidence="2 3">
    <name type="scientific">Lasiosphaeria ovina</name>
    <dbReference type="NCBI Taxonomy" id="92902"/>
    <lineage>
        <taxon>Eukaryota</taxon>
        <taxon>Fungi</taxon>
        <taxon>Dikarya</taxon>
        <taxon>Ascomycota</taxon>
        <taxon>Pezizomycotina</taxon>
        <taxon>Sordariomycetes</taxon>
        <taxon>Sordariomycetidae</taxon>
        <taxon>Sordariales</taxon>
        <taxon>Lasiosphaeriaceae</taxon>
        <taxon>Lasiosphaeria</taxon>
    </lineage>
</organism>
<dbReference type="AlphaFoldDB" id="A0AAE0K4U9"/>
<evidence type="ECO:0000313" key="2">
    <source>
        <dbReference type="EMBL" id="KAK3369380.1"/>
    </source>
</evidence>
<accession>A0AAE0K4U9</accession>
<name>A0AAE0K4U9_9PEZI</name>
<gene>
    <name evidence="2" type="ORF">B0T24DRAFT_632487</name>
</gene>
<reference evidence="2" key="1">
    <citation type="journal article" date="2023" name="Mol. Phylogenet. Evol.">
        <title>Genome-scale phylogeny and comparative genomics of the fungal order Sordariales.</title>
        <authorList>
            <person name="Hensen N."/>
            <person name="Bonometti L."/>
            <person name="Westerberg I."/>
            <person name="Brannstrom I.O."/>
            <person name="Guillou S."/>
            <person name="Cros-Aarteil S."/>
            <person name="Calhoun S."/>
            <person name="Haridas S."/>
            <person name="Kuo A."/>
            <person name="Mondo S."/>
            <person name="Pangilinan J."/>
            <person name="Riley R."/>
            <person name="LaButti K."/>
            <person name="Andreopoulos B."/>
            <person name="Lipzen A."/>
            <person name="Chen C."/>
            <person name="Yan M."/>
            <person name="Daum C."/>
            <person name="Ng V."/>
            <person name="Clum A."/>
            <person name="Steindorff A."/>
            <person name="Ohm R.A."/>
            <person name="Martin F."/>
            <person name="Silar P."/>
            <person name="Natvig D.O."/>
            <person name="Lalanne C."/>
            <person name="Gautier V."/>
            <person name="Ament-Velasquez S.L."/>
            <person name="Kruys A."/>
            <person name="Hutchinson M.I."/>
            <person name="Powell A.J."/>
            <person name="Barry K."/>
            <person name="Miller A.N."/>
            <person name="Grigoriev I.V."/>
            <person name="Debuchy R."/>
            <person name="Gladieux P."/>
            <person name="Hiltunen Thoren M."/>
            <person name="Johannesson H."/>
        </authorList>
    </citation>
    <scope>NUCLEOTIDE SEQUENCE</scope>
    <source>
        <strain evidence="2">CBS 958.72</strain>
    </source>
</reference>
<protein>
    <recommendedName>
        <fullName evidence="4">Secreted protein</fullName>
    </recommendedName>
</protein>
<dbReference type="EMBL" id="JAULSN010000006">
    <property type="protein sequence ID" value="KAK3369380.1"/>
    <property type="molecule type" value="Genomic_DNA"/>
</dbReference>
<proteinExistence type="predicted"/>
<keyword evidence="3" id="KW-1185">Reference proteome</keyword>
<evidence type="ECO:0000256" key="1">
    <source>
        <dbReference type="SAM" id="SignalP"/>
    </source>
</evidence>
<sequence>MLSFNILTTWYNWFLSLRLVFDSPCVCFGGFVGDGGQFSAGLPSFHAVPSSKLILARYRKRIELLQRNACSFRKYSYP</sequence>
<comment type="caution">
    <text evidence="2">The sequence shown here is derived from an EMBL/GenBank/DDBJ whole genome shotgun (WGS) entry which is preliminary data.</text>
</comment>